<evidence type="ECO:0000313" key="1">
    <source>
        <dbReference type="EMBL" id="CAJ1063209.1"/>
    </source>
</evidence>
<dbReference type="EMBL" id="OY660872">
    <property type="protein sequence ID" value="CAJ1063209.1"/>
    <property type="molecule type" value="Genomic_DNA"/>
</dbReference>
<dbReference type="AlphaFoldDB" id="A0AAV1FR03"/>
<keyword evidence="2" id="KW-1185">Reference proteome</keyword>
<dbReference type="PANTHER" id="PTHR47027:SF20">
    <property type="entry name" value="REVERSE TRANSCRIPTASE-LIKE PROTEIN WITH RNA-DIRECTED DNA POLYMERASE DOMAIN"/>
    <property type="match status" value="1"/>
</dbReference>
<reference evidence="1" key="1">
    <citation type="submission" date="2023-08" db="EMBL/GenBank/DDBJ databases">
        <authorList>
            <person name="Alioto T."/>
            <person name="Alioto T."/>
            <person name="Gomez Garrido J."/>
        </authorList>
    </citation>
    <scope>NUCLEOTIDE SEQUENCE</scope>
</reference>
<proteinExistence type="predicted"/>
<name>A0AAV1FR03_XYRNO</name>
<sequence length="93" mass="10354">MQRALDTMSFIYSSLGLAINTPKTEVMIQERCPSSVNPVFSINGTPLQTVQQFCYLGSMLTPACHIDHDIEARINLVSAAFGRLRSCVFENRT</sequence>
<evidence type="ECO:0000313" key="2">
    <source>
        <dbReference type="Proteomes" id="UP001178508"/>
    </source>
</evidence>
<dbReference type="PANTHER" id="PTHR47027">
    <property type="entry name" value="REVERSE TRANSCRIPTASE DOMAIN-CONTAINING PROTEIN"/>
    <property type="match status" value="1"/>
</dbReference>
<gene>
    <name evidence="1" type="ORF">XNOV1_A014349</name>
</gene>
<protein>
    <recommendedName>
        <fullName evidence="3">Reverse transcriptase</fullName>
    </recommendedName>
</protein>
<accession>A0AAV1FR03</accession>
<organism evidence="1 2">
    <name type="scientific">Xyrichtys novacula</name>
    <name type="common">Pearly razorfish</name>
    <name type="synonym">Hemipteronotus novacula</name>
    <dbReference type="NCBI Taxonomy" id="13765"/>
    <lineage>
        <taxon>Eukaryota</taxon>
        <taxon>Metazoa</taxon>
        <taxon>Chordata</taxon>
        <taxon>Craniata</taxon>
        <taxon>Vertebrata</taxon>
        <taxon>Euteleostomi</taxon>
        <taxon>Actinopterygii</taxon>
        <taxon>Neopterygii</taxon>
        <taxon>Teleostei</taxon>
        <taxon>Neoteleostei</taxon>
        <taxon>Acanthomorphata</taxon>
        <taxon>Eupercaria</taxon>
        <taxon>Labriformes</taxon>
        <taxon>Labridae</taxon>
        <taxon>Xyrichtys</taxon>
    </lineage>
</organism>
<dbReference type="Proteomes" id="UP001178508">
    <property type="component" value="Chromosome 9"/>
</dbReference>
<evidence type="ECO:0008006" key="3">
    <source>
        <dbReference type="Google" id="ProtNLM"/>
    </source>
</evidence>